<sequence length="98" mass="11575">MEDKMQRMKRKRNQEQIMFSSNSDSKLLAHVQFFTSHFTWKLPIKVIQQHCKGQFNCSQTKCTAWAYPSSSTKRNVKESDACGEYPNNFAWLELFKFA</sequence>
<comment type="caution">
    <text evidence="1">The sequence shown here is derived from an EMBL/GenBank/DDBJ whole genome shotgun (WGS) entry which is preliminary data.</text>
</comment>
<dbReference type="Proteomes" id="UP000257109">
    <property type="component" value="Unassembled WGS sequence"/>
</dbReference>
<evidence type="ECO:0000313" key="2">
    <source>
        <dbReference type="Proteomes" id="UP000257109"/>
    </source>
</evidence>
<protein>
    <submittedName>
        <fullName evidence="1">Uncharacterized protein</fullName>
    </submittedName>
</protein>
<feature type="non-terminal residue" evidence="1">
    <location>
        <position position="1"/>
    </location>
</feature>
<keyword evidence="2" id="KW-1185">Reference proteome</keyword>
<dbReference type="AlphaFoldDB" id="A0A371GRU6"/>
<accession>A0A371GRU6</accession>
<reference evidence="1" key="1">
    <citation type="submission" date="2018-05" db="EMBL/GenBank/DDBJ databases">
        <title>Draft genome of Mucuna pruriens seed.</title>
        <authorList>
            <person name="Nnadi N.E."/>
            <person name="Vos R."/>
            <person name="Hasami M.H."/>
            <person name="Devisetty U.K."/>
            <person name="Aguiy J.C."/>
        </authorList>
    </citation>
    <scope>NUCLEOTIDE SEQUENCE [LARGE SCALE GENOMIC DNA]</scope>
    <source>
        <strain evidence="1">JCA_2017</strain>
    </source>
</reference>
<organism evidence="1 2">
    <name type="scientific">Mucuna pruriens</name>
    <name type="common">Velvet bean</name>
    <name type="synonym">Dolichos pruriens</name>
    <dbReference type="NCBI Taxonomy" id="157652"/>
    <lineage>
        <taxon>Eukaryota</taxon>
        <taxon>Viridiplantae</taxon>
        <taxon>Streptophyta</taxon>
        <taxon>Embryophyta</taxon>
        <taxon>Tracheophyta</taxon>
        <taxon>Spermatophyta</taxon>
        <taxon>Magnoliopsida</taxon>
        <taxon>eudicotyledons</taxon>
        <taxon>Gunneridae</taxon>
        <taxon>Pentapetalae</taxon>
        <taxon>rosids</taxon>
        <taxon>fabids</taxon>
        <taxon>Fabales</taxon>
        <taxon>Fabaceae</taxon>
        <taxon>Papilionoideae</taxon>
        <taxon>50 kb inversion clade</taxon>
        <taxon>NPAAA clade</taxon>
        <taxon>indigoferoid/millettioid clade</taxon>
        <taxon>Phaseoleae</taxon>
        <taxon>Mucuna</taxon>
    </lineage>
</organism>
<proteinExistence type="predicted"/>
<evidence type="ECO:0000313" key="1">
    <source>
        <dbReference type="EMBL" id="RDX93272.1"/>
    </source>
</evidence>
<dbReference type="EMBL" id="QJKJ01004652">
    <property type="protein sequence ID" value="RDX93272.1"/>
    <property type="molecule type" value="Genomic_DNA"/>
</dbReference>
<name>A0A371GRU6_MUCPR</name>
<gene>
    <name evidence="1" type="ORF">CR513_24493</name>
</gene>